<dbReference type="InterPro" id="IPR027787">
    <property type="entry name" value="Alpha/beta-hydrolase_catalytic"/>
</dbReference>
<evidence type="ECO:0000259" key="2">
    <source>
        <dbReference type="Pfam" id="PF10081"/>
    </source>
</evidence>
<feature type="domain" description="Alpha/beta-hydrolase catalytic" evidence="2">
    <location>
        <begin position="262"/>
        <end position="550"/>
    </location>
</feature>
<feature type="transmembrane region" description="Helical" evidence="1">
    <location>
        <begin position="174"/>
        <end position="197"/>
    </location>
</feature>
<feature type="transmembrane region" description="Helical" evidence="1">
    <location>
        <begin position="127"/>
        <end position="153"/>
    </location>
</feature>
<dbReference type="InterPro" id="IPR012037">
    <property type="entry name" value="Alpha/beta-hydrolase_fam"/>
</dbReference>
<evidence type="ECO:0000259" key="3">
    <source>
        <dbReference type="Pfam" id="PF15420"/>
    </source>
</evidence>
<feature type="transmembrane region" description="Helical" evidence="1">
    <location>
        <begin position="21"/>
        <end position="43"/>
    </location>
</feature>
<dbReference type="RefSeq" id="WP_285881523.1">
    <property type="nucleotide sequence ID" value="NZ_JARFYN010000029.1"/>
</dbReference>
<accession>A0ABT7KHN8</accession>
<keyword evidence="1" id="KW-0812">Transmembrane</keyword>
<feature type="domain" description="Alpha/beta-hydrolase N-terminal" evidence="3">
    <location>
        <begin position="38"/>
        <end position="245"/>
    </location>
</feature>
<name>A0ABT7KHN8_9HYPH</name>
<gene>
    <name evidence="4" type="ORF">PY650_21235</name>
</gene>
<dbReference type="Pfam" id="PF10081">
    <property type="entry name" value="Abhydrolase_9"/>
    <property type="match status" value="1"/>
</dbReference>
<dbReference type="EMBL" id="JARFYN010000029">
    <property type="protein sequence ID" value="MDL2408130.1"/>
    <property type="molecule type" value="Genomic_DNA"/>
</dbReference>
<protein>
    <submittedName>
        <fullName evidence="4">Alpha/beta-hydrolase family protein</fullName>
    </submittedName>
</protein>
<feature type="transmembrane region" description="Helical" evidence="1">
    <location>
        <begin position="49"/>
        <end position="67"/>
    </location>
</feature>
<keyword evidence="1" id="KW-0472">Membrane</keyword>
<dbReference type="InterPro" id="IPR027788">
    <property type="entry name" value="Alpha/beta-hydrolase_N_dom"/>
</dbReference>
<keyword evidence="1" id="KW-1133">Transmembrane helix</keyword>
<proteinExistence type="predicted"/>
<keyword evidence="5" id="KW-1185">Reference proteome</keyword>
<reference evidence="4" key="1">
    <citation type="submission" date="2023-06" db="EMBL/GenBank/DDBJ databases">
        <title>Phylogenetic Diversity of Rhizobium strains.</title>
        <authorList>
            <person name="Moura F.T."/>
            <person name="Helene L.C.F."/>
            <person name="Hungria M."/>
        </authorList>
    </citation>
    <scope>NUCLEOTIDE SEQUENCE</scope>
    <source>
        <strain evidence="4">CCGE524</strain>
    </source>
</reference>
<evidence type="ECO:0000313" key="5">
    <source>
        <dbReference type="Proteomes" id="UP001172630"/>
    </source>
</evidence>
<sequence>MLFTSFNASVGGRWQALMPRWMPYSAILIGTLFFSASLTPSLIPRTYMVEGILSGLSFSFGFAIGMLCHRLWEYMRFPKLAEPQLSIIRASIIVTCAASAMAFLWLATDWQNSLREFMNVERVSRSYSFLILLVAAITVVGTFGIASIFLLVFRRAQSALARVLPRRVSRVIGLAVAIIVFGGVANGVLFRVAFHLLDSSFREYDSLIEAGIPRPTSSFRTGSAASGLIWDELGRAGREFVGSGPTAAEISLLTAKKALEPIRVYVGLRAAETVDQRVDLAVEELKRMKAFDRSTLVIATPTGTGWVDPAAIDSAEYLANGDIATVAVQYSYFSSPLSLLIEPQLGADTATSLFKEVYKYWTNLPKGKRPRLLVYGLSLGSLNSEKSIELFDILSDPINGALWSGPPFENQLWRSITKSRQPGSPAWLPQYSDGSVVRFMNQRGSAVAAGSPWGAMRIVYLQYASDPVTFFDYADLYREPDWMVAPRGPDVSPDFQWYPVITLLQLGFDMALATTTPIGFGHVYAPDHYVDAWVAVAAPPGWTDEQVAKLKQHLDQEMVHDLARPGEANPYEARGG</sequence>
<organism evidence="4 5">
    <name type="scientific">Rhizobium calliandrae</name>
    <dbReference type="NCBI Taxonomy" id="1312182"/>
    <lineage>
        <taxon>Bacteria</taxon>
        <taxon>Pseudomonadati</taxon>
        <taxon>Pseudomonadota</taxon>
        <taxon>Alphaproteobacteria</taxon>
        <taxon>Hyphomicrobiales</taxon>
        <taxon>Rhizobiaceae</taxon>
        <taxon>Rhizobium/Agrobacterium group</taxon>
        <taxon>Rhizobium</taxon>
    </lineage>
</organism>
<dbReference type="Proteomes" id="UP001172630">
    <property type="component" value="Unassembled WGS sequence"/>
</dbReference>
<dbReference type="Pfam" id="PF15420">
    <property type="entry name" value="Abhydrolase_9_N"/>
    <property type="match status" value="1"/>
</dbReference>
<evidence type="ECO:0000313" key="4">
    <source>
        <dbReference type="EMBL" id="MDL2408130.1"/>
    </source>
</evidence>
<dbReference type="PIRSF" id="PIRSF007542">
    <property type="entry name" value="UCP007542"/>
    <property type="match status" value="1"/>
</dbReference>
<feature type="transmembrane region" description="Helical" evidence="1">
    <location>
        <begin position="87"/>
        <end position="107"/>
    </location>
</feature>
<comment type="caution">
    <text evidence="4">The sequence shown here is derived from an EMBL/GenBank/DDBJ whole genome shotgun (WGS) entry which is preliminary data.</text>
</comment>
<evidence type="ECO:0000256" key="1">
    <source>
        <dbReference type="SAM" id="Phobius"/>
    </source>
</evidence>